<gene>
    <name evidence="8" type="ORF">BGZ80_001735</name>
</gene>
<dbReference type="NCBIfam" id="TIGR01031">
    <property type="entry name" value="rpmF_bact"/>
    <property type="match status" value="1"/>
</dbReference>
<dbReference type="PANTHER" id="PTHR21026">
    <property type="entry name" value="39S RIBOSOMAL PROTEIN L32, MITOCHONDRIAL"/>
    <property type="match status" value="1"/>
</dbReference>
<evidence type="ECO:0000256" key="5">
    <source>
        <dbReference type="ARBA" id="ARBA00023128"/>
    </source>
</evidence>
<name>A0A9P6N309_9FUNG</name>
<evidence type="ECO:0000256" key="7">
    <source>
        <dbReference type="ARBA" id="ARBA00039935"/>
    </source>
</evidence>
<comment type="similarity">
    <text evidence="2">Belongs to the bacterial ribosomal protein bL32 family.</text>
</comment>
<evidence type="ECO:0000256" key="6">
    <source>
        <dbReference type="ARBA" id="ARBA00023274"/>
    </source>
</evidence>
<sequence length="189" mass="20686">MGKETNKKFPWEKSGKVYRFQVKLRNTHALAHCHKWNAFHCATKFLQLGASGGVKSVIAASRAAQPARNFSILRAFNSYSLTNPVSTSVSNYNDNSSTTAVASAGITTTVLGRLGSYISDLLPSIVWASVPKSKTSHSKKRMRQATKGLKEQNNIVQCPGCGQAKLMHHLCSHCYRDMKGRGPSSRTEA</sequence>
<proteinExistence type="inferred from homology"/>
<comment type="caution">
    <text evidence="8">The sequence shown here is derived from an EMBL/GenBank/DDBJ whole genome shotgun (WGS) entry which is preliminary data.</text>
</comment>
<evidence type="ECO:0000256" key="3">
    <source>
        <dbReference type="ARBA" id="ARBA00022946"/>
    </source>
</evidence>
<evidence type="ECO:0000313" key="8">
    <source>
        <dbReference type="EMBL" id="KAG0021776.1"/>
    </source>
</evidence>
<organism evidence="8 9">
    <name type="scientific">Entomortierella chlamydospora</name>
    <dbReference type="NCBI Taxonomy" id="101097"/>
    <lineage>
        <taxon>Eukaryota</taxon>
        <taxon>Fungi</taxon>
        <taxon>Fungi incertae sedis</taxon>
        <taxon>Mucoromycota</taxon>
        <taxon>Mortierellomycotina</taxon>
        <taxon>Mortierellomycetes</taxon>
        <taxon>Mortierellales</taxon>
        <taxon>Mortierellaceae</taxon>
        <taxon>Entomortierella</taxon>
    </lineage>
</organism>
<keyword evidence="4" id="KW-0689">Ribosomal protein</keyword>
<dbReference type="GO" id="GO:0003735">
    <property type="term" value="F:structural constituent of ribosome"/>
    <property type="evidence" value="ECO:0007669"/>
    <property type="project" value="InterPro"/>
</dbReference>
<dbReference type="AlphaFoldDB" id="A0A9P6N309"/>
<dbReference type="HAMAP" id="MF_00340">
    <property type="entry name" value="Ribosomal_bL32"/>
    <property type="match status" value="1"/>
</dbReference>
<keyword evidence="5" id="KW-0496">Mitochondrion</keyword>
<dbReference type="SUPFAM" id="SSF57829">
    <property type="entry name" value="Zn-binding ribosomal proteins"/>
    <property type="match status" value="1"/>
</dbReference>
<evidence type="ECO:0000256" key="4">
    <source>
        <dbReference type="ARBA" id="ARBA00022980"/>
    </source>
</evidence>
<evidence type="ECO:0000313" key="9">
    <source>
        <dbReference type="Proteomes" id="UP000703661"/>
    </source>
</evidence>
<accession>A0A9P6N309</accession>
<dbReference type="InterPro" id="IPR002677">
    <property type="entry name" value="Ribosomal_bL32"/>
</dbReference>
<protein>
    <recommendedName>
        <fullName evidence="7">Large ribosomal subunit protein bL32m</fullName>
    </recommendedName>
</protein>
<dbReference type="GO" id="GO:0006412">
    <property type="term" value="P:translation"/>
    <property type="evidence" value="ECO:0007669"/>
    <property type="project" value="InterPro"/>
</dbReference>
<dbReference type="EMBL" id="JAAAID010000140">
    <property type="protein sequence ID" value="KAG0021776.1"/>
    <property type="molecule type" value="Genomic_DNA"/>
</dbReference>
<dbReference type="Pfam" id="PF01783">
    <property type="entry name" value="Ribosomal_L32p"/>
    <property type="match status" value="1"/>
</dbReference>
<evidence type="ECO:0000256" key="1">
    <source>
        <dbReference type="ARBA" id="ARBA00004173"/>
    </source>
</evidence>
<dbReference type="InterPro" id="IPR051991">
    <property type="entry name" value="Mitoribosomal_protein_bL32"/>
</dbReference>
<comment type="subcellular location">
    <subcellularLocation>
        <location evidence="1">Mitochondrion</location>
    </subcellularLocation>
</comment>
<keyword evidence="6" id="KW-0687">Ribonucleoprotein</keyword>
<dbReference type="GO" id="GO:0005762">
    <property type="term" value="C:mitochondrial large ribosomal subunit"/>
    <property type="evidence" value="ECO:0007669"/>
    <property type="project" value="TreeGrafter"/>
</dbReference>
<keyword evidence="9" id="KW-1185">Reference proteome</keyword>
<evidence type="ECO:0000256" key="2">
    <source>
        <dbReference type="ARBA" id="ARBA00008560"/>
    </source>
</evidence>
<dbReference type="InterPro" id="IPR011332">
    <property type="entry name" value="Ribosomal_zn-bd"/>
</dbReference>
<dbReference type="PANTHER" id="PTHR21026:SF2">
    <property type="entry name" value="LARGE RIBOSOMAL SUBUNIT PROTEIN BL32M"/>
    <property type="match status" value="1"/>
</dbReference>
<keyword evidence="3" id="KW-0809">Transit peptide</keyword>
<dbReference type="Proteomes" id="UP000703661">
    <property type="component" value="Unassembled WGS sequence"/>
</dbReference>
<reference evidence="8" key="1">
    <citation type="journal article" date="2020" name="Fungal Divers.">
        <title>Resolving the Mortierellaceae phylogeny through synthesis of multi-gene phylogenetics and phylogenomics.</title>
        <authorList>
            <person name="Vandepol N."/>
            <person name="Liber J."/>
            <person name="Desiro A."/>
            <person name="Na H."/>
            <person name="Kennedy M."/>
            <person name="Barry K."/>
            <person name="Grigoriev I.V."/>
            <person name="Miller A.N."/>
            <person name="O'Donnell K."/>
            <person name="Stajich J.E."/>
            <person name="Bonito G."/>
        </authorList>
    </citation>
    <scope>NUCLEOTIDE SEQUENCE</scope>
    <source>
        <strain evidence="8">NRRL 2769</strain>
    </source>
</reference>